<evidence type="ECO:0000313" key="2">
    <source>
        <dbReference type="EMBL" id="KAK3019041.1"/>
    </source>
</evidence>
<evidence type="ECO:0008006" key="4">
    <source>
        <dbReference type="Google" id="ProtNLM"/>
    </source>
</evidence>
<dbReference type="Proteomes" id="UP001188597">
    <property type="component" value="Unassembled WGS sequence"/>
</dbReference>
<reference evidence="2" key="1">
    <citation type="submission" date="2022-12" db="EMBL/GenBank/DDBJ databases">
        <title>Draft genome assemblies for two species of Escallonia (Escalloniales).</title>
        <authorList>
            <person name="Chanderbali A."/>
            <person name="Dervinis C."/>
            <person name="Anghel I."/>
            <person name="Soltis D."/>
            <person name="Soltis P."/>
            <person name="Zapata F."/>
        </authorList>
    </citation>
    <scope>NUCLEOTIDE SEQUENCE</scope>
    <source>
        <strain evidence="2">UCBG64.0493</strain>
        <tissue evidence="2">Leaf</tissue>
    </source>
</reference>
<evidence type="ECO:0000313" key="3">
    <source>
        <dbReference type="Proteomes" id="UP001188597"/>
    </source>
</evidence>
<protein>
    <recommendedName>
        <fullName evidence="4">Secreted protein</fullName>
    </recommendedName>
</protein>
<evidence type="ECO:0000256" key="1">
    <source>
        <dbReference type="SAM" id="SignalP"/>
    </source>
</evidence>
<comment type="caution">
    <text evidence="2">The sequence shown here is derived from an EMBL/GenBank/DDBJ whole genome shotgun (WGS) entry which is preliminary data.</text>
</comment>
<sequence length="83" mass="9149">MIRISTVSFFLLGRSAGGTPFVMYSAVAVEKAERRRGRSGKYKALAMEVNKNTHSSRIASSSGRLESTVLRRQMISNSTIPKL</sequence>
<name>A0AA88W0S2_9ASTE</name>
<keyword evidence="3" id="KW-1185">Reference proteome</keyword>
<dbReference type="AlphaFoldDB" id="A0AA88W0S2"/>
<gene>
    <name evidence="2" type="ORF">RJ639_003736</name>
</gene>
<organism evidence="2 3">
    <name type="scientific">Escallonia herrerae</name>
    <dbReference type="NCBI Taxonomy" id="1293975"/>
    <lineage>
        <taxon>Eukaryota</taxon>
        <taxon>Viridiplantae</taxon>
        <taxon>Streptophyta</taxon>
        <taxon>Embryophyta</taxon>
        <taxon>Tracheophyta</taxon>
        <taxon>Spermatophyta</taxon>
        <taxon>Magnoliopsida</taxon>
        <taxon>eudicotyledons</taxon>
        <taxon>Gunneridae</taxon>
        <taxon>Pentapetalae</taxon>
        <taxon>asterids</taxon>
        <taxon>campanulids</taxon>
        <taxon>Escalloniales</taxon>
        <taxon>Escalloniaceae</taxon>
        <taxon>Escallonia</taxon>
    </lineage>
</organism>
<feature type="chain" id="PRO_5041634857" description="Secreted protein" evidence="1">
    <location>
        <begin position="18"/>
        <end position="83"/>
    </location>
</feature>
<accession>A0AA88W0S2</accession>
<feature type="signal peptide" evidence="1">
    <location>
        <begin position="1"/>
        <end position="17"/>
    </location>
</feature>
<dbReference type="EMBL" id="JAVXUP010000903">
    <property type="protein sequence ID" value="KAK3019041.1"/>
    <property type="molecule type" value="Genomic_DNA"/>
</dbReference>
<keyword evidence="1" id="KW-0732">Signal</keyword>
<proteinExistence type="predicted"/>